<reference evidence="3" key="1">
    <citation type="journal article" date="2019" name="Int. J. Syst. Evol. Microbiol.">
        <title>The Global Catalogue of Microorganisms (GCM) 10K type strain sequencing project: providing services to taxonomists for standard genome sequencing and annotation.</title>
        <authorList>
            <consortium name="The Broad Institute Genomics Platform"/>
            <consortium name="The Broad Institute Genome Sequencing Center for Infectious Disease"/>
            <person name="Wu L."/>
            <person name="Ma J."/>
        </authorList>
    </citation>
    <scope>NUCLEOTIDE SEQUENCE [LARGE SCALE GENOMIC DNA]</scope>
    <source>
        <strain evidence="3">NBRC 110140</strain>
    </source>
</reference>
<gene>
    <name evidence="2" type="ORF">GCM10007939_05900</name>
</gene>
<feature type="transmembrane region" description="Helical" evidence="1">
    <location>
        <begin position="74"/>
        <end position="96"/>
    </location>
</feature>
<keyword evidence="1" id="KW-0812">Transmembrane</keyword>
<accession>A0ABQ5VT23</accession>
<feature type="transmembrane region" description="Helical" evidence="1">
    <location>
        <begin position="102"/>
        <end position="122"/>
    </location>
</feature>
<name>A0ABQ5VT23_9RHOB</name>
<proteinExistence type="predicted"/>
<dbReference type="RefSeq" id="WP_284376057.1">
    <property type="nucleotide sequence ID" value="NZ_BSNN01000002.1"/>
</dbReference>
<evidence type="ECO:0000313" key="2">
    <source>
        <dbReference type="EMBL" id="GLQ34307.1"/>
    </source>
</evidence>
<keyword evidence="1" id="KW-0472">Membrane</keyword>
<feature type="transmembrane region" description="Helical" evidence="1">
    <location>
        <begin position="17"/>
        <end position="41"/>
    </location>
</feature>
<sequence>MTIDLVKILNEGSFFNLWYWLFLAVTWSRITYVSVGVPLSIARAAWRDSEQNIQDFEILLAINARRFCASFDSYGVIFVAFISFLLATMGTLGFLFDFEVLQAMFLLLIFVVIAEVIALRFARKLMQGGLSGQPLVQAYFRHQKHKQFLGMFCVTVISIYGVSQSGI</sequence>
<evidence type="ECO:0000313" key="3">
    <source>
        <dbReference type="Proteomes" id="UP001156694"/>
    </source>
</evidence>
<dbReference type="EMBL" id="BSNN01000002">
    <property type="protein sequence ID" value="GLQ34307.1"/>
    <property type="molecule type" value="Genomic_DNA"/>
</dbReference>
<keyword evidence="3" id="KW-1185">Reference proteome</keyword>
<evidence type="ECO:0000256" key="1">
    <source>
        <dbReference type="SAM" id="Phobius"/>
    </source>
</evidence>
<organism evidence="2 3">
    <name type="scientific">Amylibacter marinus</name>
    <dbReference type="NCBI Taxonomy" id="1475483"/>
    <lineage>
        <taxon>Bacteria</taxon>
        <taxon>Pseudomonadati</taxon>
        <taxon>Pseudomonadota</taxon>
        <taxon>Alphaproteobacteria</taxon>
        <taxon>Rhodobacterales</taxon>
        <taxon>Paracoccaceae</taxon>
        <taxon>Amylibacter</taxon>
    </lineage>
</organism>
<dbReference type="Proteomes" id="UP001156694">
    <property type="component" value="Unassembled WGS sequence"/>
</dbReference>
<evidence type="ECO:0008006" key="4">
    <source>
        <dbReference type="Google" id="ProtNLM"/>
    </source>
</evidence>
<keyword evidence="1" id="KW-1133">Transmembrane helix</keyword>
<protein>
    <recommendedName>
        <fullName evidence="4">Component of SufBCD complex</fullName>
    </recommendedName>
</protein>
<feature type="transmembrane region" description="Helical" evidence="1">
    <location>
        <begin position="148"/>
        <end position="166"/>
    </location>
</feature>
<comment type="caution">
    <text evidence="2">The sequence shown here is derived from an EMBL/GenBank/DDBJ whole genome shotgun (WGS) entry which is preliminary data.</text>
</comment>